<sequence>MEHISHYLIPKYYDYMSNDCQMLENRSLGGGCVGRKHYGFECRKFFNETWSGHKLSNVALSIGLPKTTGNEKDGKRMLSFIHLIPQAVSFQNGDVFYGSLKIIPQKCRTNLSKFCPKFPRKMRTYEEVFTISQFWGSGFYHGTLENLPRIAPYLSFLQKHRHIRIHVAARMKYLNMLGIHHSRLITERVIKANILYVPPGGPCGNSPFFATQILASAITKQKTHNMSNKRDVIVLIKRSKKRWFKNHSYIIRMLKTHASNLNLTVAVFDNNPLPHVDKTVDIFYRALIVIAPHGAGEANLIFSQPGTLLIEGLCYDIGTDRCDAIGKRCFGFDPANIGLTGNSLVFSDPAFDMEMLDGVSWLEKMWILFSVLGTNMSCGSDLYAMPLMTETTLMQEGTDRCDAIGKRCFGFDPANIGLTGNSLVFSDPAFDMEMLDGVSWLMTEIVVKYLTPAGGLTGVKKSCLQLW</sequence>
<evidence type="ECO:0000259" key="1">
    <source>
        <dbReference type="Pfam" id="PF04577"/>
    </source>
</evidence>
<dbReference type="InterPro" id="IPR049625">
    <property type="entry name" value="Glyco_transf_61_cat"/>
</dbReference>
<dbReference type="GO" id="GO:0016757">
    <property type="term" value="F:glycosyltransferase activity"/>
    <property type="evidence" value="ECO:0007669"/>
    <property type="project" value="InterPro"/>
</dbReference>
<dbReference type="EMBL" id="JAODUP010000515">
    <property type="protein sequence ID" value="KAK2148115.1"/>
    <property type="molecule type" value="Genomic_DNA"/>
</dbReference>
<evidence type="ECO:0000313" key="3">
    <source>
        <dbReference type="Proteomes" id="UP001208570"/>
    </source>
</evidence>
<keyword evidence="3" id="KW-1185">Reference proteome</keyword>
<dbReference type="AlphaFoldDB" id="A0AAD9J9E0"/>
<gene>
    <name evidence="2" type="ORF">LSH36_515g02038</name>
</gene>
<evidence type="ECO:0000313" key="2">
    <source>
        <dbReference type="EMBL" id="KAK2148115.1"/>
    </source>
</evidence>
<protein>
    <recommendedName>
        <fullName evidence="1">Glycosyltransferase 61 catalytic domain-containing protein</fullName>
    </recommendedName>
</protein>
<comment type="caution">
    <text evidence="2">The sequence shown here is derived from an EMBL/GenBank/DDBJ whole genome shotgun (WGS) entry which is preliminary data.</text>
</comment>
<accession>A0AAD9J9E0</accession>
<reference evidence="2" key="1">
    <citation type="journal article" date="2023" name="Mol. Biol. Evol.">
        <title>Third-Generation Sequencing Reveals the Adaptive Role of the Epigenome in Three Deep-Sea Polychaetes.</title>
        <authorList>
            <person name="Perez M."/>
            <person name="Aroh O."/>
            <person name="Sun Y."/>
            <person name="Lan Y."/>
            <person name="Juniper S.K."/>
            <person name="Young C.R."/>
            <person name="Angers B."/>
            <person name="Qian P.Y."/>
        </authorList>
    </citation>
    <scope>NUCLEOTIDE SEQUENCE</scope>
    <source>
        <strain evidence="2">P08H-3</strain>
    </source>
</reference>
<proteinExistence type="predicted"/>
<feature type="domain" description="Glycosyltransferase 61 catalytic" evidence="1">
    <location>
        <begin position="139"/>
        <end position="309"/>
    </location>
</feature>
<dbReference type="Pfam" id="PF04577">
    <property type="entry name" value="Glyco_transf_61"/>
    <property type="match status" value="1"/>
</dbReference>
<dbReference type="Proteomes" id="UP001208570">
    <property type="component" value="Unassembled WGS sequence"/>
</dbReference>
<organism evidence="2 3">
    <name type="scientific">Paralvinella palmiformis</name>
    <dbReference type="NCBI Taxonomy" id="53620"/>
    <lineage>
        <taxon>Eukaryota</taxon>
        <taxon>Metazoa</taxon>
        <taxon>Spiralia</taxon>
        <taxon>Lophotrochozoa</taxon>
        <taxon>Annelida</taxon>
        <taxon>Polychaeta</taxon>
        <taxon>Sedentaria</taxon>
        <taxon>Canalipalpata</taxon>
        <taxon>Terebellida</taxon>
        <taxon>Terebelliformia</taxon>
        <taxon>Alvinellidae</taxon>
        <taxon>Paralvinella</taxon>
    </lineage>
</organism>
<name>A0AAD9J9E0_9ANNE</name>